<dbReference type="OrthoDB" id="4725912at2759"/>
<keyword evidence="2" id="KW-0472">Membrane</keyword>
<reference evidence="3" key="1">
    <citation type="submission" date="2022-11" db="EMBL/GenBank/DDBJ databases">
        <title>Genome Resource of Sclerotinia nivalis Strain SnTB1, a Plant Pathogen Isolated from American Ginseng.</title>
        <authorList>
            <person name="Fan S."/>
        </authorList>
    </citation>
    <scope>NUCLEOTIDE SEQUENCE</scope>
    <source>
        <strain evidence="3">SnTB1</strain>
    </source>
</reference>
<feature type="compositionally biased region" description="Basic and acidic residues" evidence="1">
    <location>
        <begin position="249"/>
        <end position="261"/>
    </location>
</feature>
<accession>A0A9X0DPT9</accession>
<feature type="compositionally biased region" description="Low complexity" evidence="1">
    <location>
        <begin position="123"/>
        <end position="157"/>
    </location>
</feature>
<gene>
    <name evidence="3" type="ORF">OCU04_003135</name>
</gene>
<dbReference type="EMBL" id="JAPEIS010000002">
    <property type="protein sequence ID" value="KAJ8069482.1"/>
    <property type="molecule type" value="Genomic_DNA"/>
</dbReference>
<dbReference type="Proteomes" id="UP001152300">
    <property type="component" value="Unassembled WGS sequence"/>
</dbReference>
<organism evidence="3 4">
    <name type="scientific">Sclerotinia nivalis</name>
    <dbReference type="NCBI Taxonomy" id="352851"/>
    <lineage>
        <taxon>Eukaryota</taxon>
        <taxon>Fungi</taxon>
        <taxon>Dikarya</taxon>
        <taxon>Ascomycota</taxon>
        <taxon>Pezizomycotina</taxon>
        <taxon>Leotiomycetes</taxon>
        <taxon>Helotiales</taxon>
        <taxon>Sclerotiniaceae</taxon>
        <taxon>Sclerotinia</taxon>
    </lineage>
</organism>
<comment type="caution">
    <text evidence="3">The sequence shown here is derived from an EMBL/GenBank/DDBJ whole genome shotgun (WGS) entry which is preliminary data.</text>
</comment>
<evidence type="ECO:0000256" key="1">
    <source>
        <dbReference type="SAM" id="MobiDB-lite"/>
    </source>
</evidence>
<name>A0A9X0DPT9_9HELO</name>
<evidence type="ECO:0000313" key="3">
    <source>
        <dbReference type="EMBL" id="KAJ8069482.1"/>
    </source>
</evidence>
<evidence type="ECO:0000256" key="2">
    <source>
        <dbReference type="SAM" id="Phobius"/>
    </source>
</evidence>
<feature type="region of interest" description="Disordered" evidence="1">
    <location>
        <begin position="123"/>
        <end position="160"/>
    </location>
</feature>
<feature type="compositionally biased region" description="Basic residues" evidence="1">
    <location>
        <begin position="262"/>
        <end position="275"/>
    </location>
</feature>
<protein>
    <submittedName>
        <fullName evidence="3">Uncharacterized protein</fullName>
    </submittedName>
</protein>
<feature type="region of interest" description="Disordered" evidence="1">
    <location>
        <begin position="1"/>
        <end position="30"/>
    </location>
</feature>
<keyword evidence="2" id="KW-1133">Transmembrane helix</keyword>
<keyword evidence="2" id="KW-0812">Transmembrane</keyword>
<keyword evidence="4" id="KW-1185">Reference proteome</keyword>
<dbReference type="AlphaFoldDB" id="A0A9X0DPT9"/>
<proteinExistence type="predicted"/>
<sequence>MATTTTTTTTTTNSSTPLQSSNPPTSSLSPHQSLSVDFSWKNFKSLISTRDTSPPQPLYSISYKSLKPHLVFKSAIDDSTFGTGTIHAVSIDADCEVRGRRIKIKALKRWRTEYAHLSYTFNSSSSFPSSTDPNIETNTSTSTSNLDNQQQQQQQQQPVKMTWTSSSGWKTWDFICLDASQMPVAKFSANTLSLRNVGCIEFLGKEAMGNEGFREEIVVVGLTLMYTMFLRMTSVLSLVGAVFARPGWREEGRGEERETGKGKGKGKGKGQGHGE</sequence>
<feature type="transmembrane region" description="Helical" evidence="2">
    <location>
        <begin position="217"/>
        <end position="244"/>
    </location>
</feature>
<evidence type="ECO:0000313" key="4">
    <source>
        <dbReference type="Proteomes" id="UP001152300"/>
    </source>
</evidence>
<feature type="region of interest" description="Disordered" evidence="1">
    <location>
        <begin position="249"/>
        <end position="275"/>
    </location>
</feature>